<keyword evidence="2" id="KW-1003">Cell membrane</keyword>
<dbReference type="InterPro" id="IPR007168">
    <property type="entry name" value="Phageshock_PspC_N"/>
</dbReference>
<dbReference type="InterPro" id="IPR052027">
    <property type="entry name" value="PspC"/>
</dbReference>
<comment type="caution">
    <text evidence="8">The sequence shown here is derived from an EMBL/GenBank/DDBJ whole genome shotgun (WGS) entry which is preliminary data.</text>
</comment>
<protein>
    <submittedName>
        <fullName evidence="8">PspC domain-containing protein</fullName>
    </submittedName>
</protein>
<proteinExistence type="predicted"/>
<dbReference type="PANTHER" id="PTHR33885">
    <property type="entry name" value="PHAGE SHOCK PROTEIN C"/>
    <property type="match status" value="1"/>
</dbReference>
<dbReference type="Proteomes" id="UP001335737">
    <property type="component" value="Unassembled WGS sequence"/>
</dbReference>
<dbReference type="EMBL" id="JARZFX010000013">
    <property type="protein sequence ID" value="MEC5425394.1"/>
    <property type="molecule type" value="Genomic_DNA"/>
</dbReference>
<feature type="domain" description="Phage shock protein PspC N-terminal" evidence="7">
    <location>
        <begin position="2"/>
        <end position="60"/>
    </location>
</feature>
<evidence type="ECO:0000256" key="5">
    <source>
        <dbReference type="ARBA" id="ARBA00023136"/>
    </source>
</evidence>
<gene>
    <name evidence="8" type="ORF">QGM71_18085</name>
</gene>
<feature type="transmembrane region" description="Helical" evidence="6">
    <location>
        <begin position="30"/>
        <end position="57"/>
    </location>
</feature>
<dbReference type="PANTHER" id="PTHR33885:SF3">
    <property type="entry name" value="PHAGE SHOCK PROTEIN C"/>
    <property type="match status" value="1"/>
</dbReference>
<evidence type="ECO:0000256" key="3">
    <source>
        <dbReference type="ARBA" id="ARBA00022692"/>
    </source>
</evidence>
<sequence>MKRLYRSNSDRMVAGICGGLGHYFNVDSTIIRLAFIVGLFISAFTLAFAYLLAIFIIPNEREMR</sequence>
<evidence type="ECO:0000313" key="9">
    <source>
        <dbReference type="Proteomes" id="UP001335737"/>
    </source>
</evidence>
<evidence type="ECO:0000256" key="4">
    <source>
        <dbReference type="ARBA" id="ARBA00022989"/>
    </source>
</evidence>
<evidence type="ECO:0000256" key="2">
    <source>
        <dbReference type="ARBA" id="ARBA00022475"/>
    </source>
</evidence>
<keyword evidence="3 6" id="KW-0812">Transmembrane</keyword>
<comment type="subcellular location">
    <subcellularLocation>
        <location evidence="1">Cell membrane</location>
        <topology evidence="1">Single-pass membrane protein</topology>
    </subcellularLocation>
</comment>
<keyword evidence="4 6" id="KW-1133">Transmembrane helix</keyword>
<accession>A0ABU6KKJ3</accession>
<evidence type="ECO:0000256" key="6">
    <source>
        <dbReference type="SAM" id="Phobius"/>
    </source>
</evidence>
<reference evidence="8 9" key="1">
    <citation type="journal article" date="2024" name="Int. J. Syst. Evol. Microbiol.">
        <title>Virgibacillus tibetensis sp. nov., isolated from salt lake on the Tibetan Plateau of China.</title>
        <authorList>
            <person name="Phurbu D."/>
            <person name="Liu Z.-X."/>
            <person name="Wang R."/>
            <person name="Zheng Y.-Y."/>
            <person name="Liu H.-C."/>
            <person name="Zhou Y.-G."/>
            <person name="Yu Y.-J."/>
            <person name="Li A.-H."/>
        </authorList>
    </citation>
    <scope>NUCLEOTIDE SEQUENCE [LARGE SCALE GENOMIC DNA]</scope>
    <source>
        <strain evidence="8 9">C22-A2</strain>
    </source>
</reference>
<keyword evidence="9" id="KW-1185">Reference proteome</keyword>
<dbReference type="RefSeq" id="WP_327608937.1">
    <property type="nucleotide sequence ID" value="NZ_JARZFX010000013.1"/>
</dbReference>
<dbReference type="Pfam" id="PF04024">
    <property type="entry name" value="PspC"/>
    <property type="match status" value="1"/>
</dbReference>
<evidence type="ECO:0000259" key="7">
    <source>
        <dbReference type="Pfam" id="PF04024"/>
    </source>
</evidence>
<keyword evidence="5 6" id="KW-0472">Membrane</keyword>
<evidence type="ECO:0000256" key="1">
    <source>
        <dbReference type="ARBA" id="ARBA00004162"/>
    </source>
</evidence>
<organism evidence="8 9">
    <name type="scientific">Virgibacillus tibetensis</name>
    <dbReference type="NCBI Taxonomy" id="3042313"/>
    <lineage>
        <taxon>Bacteria</taxon>
        <taxon>Bacillati</taxon>
        <taxon>Bacillota</taxon>
        <taxon>Bacilli</taxon>
        <taxon>Bacillales</taxon>
        <taxon>Bacillaceae</taxon>
        <taxon>Virgibacillus</taxon>
    </lineage>
</organism>
<name>A0ABU6KKJ3_9BACI</name>
<evidence type="ECO:0000313" key="8">
    <source>
        <dbReference type="EMBL" id="MEC5425394.1"/>
    </source>
</evidence>